<feature type="compositionally biased region" description="Basic residues" evidence="1">
    <location>
        <begin position="79"/>
        <end position="95"/>
    </location>
</feature>
<name>A0AAW9CKM2_BURTH</name>
<sequence>MCVGASLRRPCEFDTGRPPPRAGCRHARPARRRNVMPPVDHPKGRLCFRSSWRSRTCGAVAAWRRRPGARGGRVDGRARFARRAGRSPSHRPRGR</sequence>
<reference evidence="2" key="1">
    <citation type="submission" date="2018-08" db="EMBL/GenBank/DDBJ databases">
        <title>Identification of Burkholderia cepacia strains that express a Burkholderia pseudomallei-like capsular polysaccharide.</title>
        <authorList>
            <person name="Burtnick M.N."/>
            <person name="Vongsouvath M."/>
            <person name="Newton P."/>
            <person name="Wuthiekanun V."/>
            <person name="Limmathurotsakul D."/>
            <person name="Brett P.J."/>
            <person name="Chantratita N."/>
            <person name="Dance D.A."/>
        </authorList>
    </citation>
    <scope>NUCLEOTIDE SEQUENCE</scope>
    <source>
        <strain evidence="2">SBXCC001</strain>
    </source>
</reference>
<protein>
    <submittedName>
        <fullName evidence="2">Uncharacterized protein</fullName>
    </submittedName>
</protein>
<dbReference type="Proteomes" id="UP001272137">
    <property type="component" value="Unassembled WGS sequence"/>
</dbReference>
<comment type="caution">
    <text evidence="2">The sequence shown here is derived from an EMBL/GenBank/DDBJ whole genome shotgun (WGS) entry which is preliminary data.</text>
</comment>
<accession>A0AAW9CKM2</accession>
<evidence type="ECO:0000256" key="1">
    <source>
        <dbReference type="SAM" id="MobiDB-lite"/>
    </source>
</evidence>
<organism evidence="2 3">
    <name type="scientific">Burkholderia thailandensis</name>
    <dbReference type="NCBI Taxonomy" id="57975"/>
    <lineage>
        <taxon>Bacteria</taxon>
        <taxon>Pseudomonadati</taxon>
        <taxon>Pseudomonadota</taxon>
        <taxon>Betaproteobacteria</taxon>
        <taxon>Burkholderiales</taxon>
        <taxon>Burkholderiaceae</taxon>
        <taxon>Burkholderia</taxon>
        <taxon>pseudomallei group</taxon>
    </lineage>
</organism>
<dbReference type="EMBL" id="QXCT01000001">
    <property type="protein sequence ID" value="MDW9250792.1"/>
    <property type="molecule type" value="Genomic_DNA"/>
</dbReference>
<evidence type="ECO:0000313" key="2">
    <source>
        <dbReference type="EMBL" id="MDW9250792.1"/>
    </source>
</evidence>
<feature type="region of interest" description="Disordered" evidence="1">
    <location>
        <begin position="10"/>
        <end position="29"/>
    </location>
</feature>
<feature type="region of interest" description="Disordered" evidence="1">
    <location>
        <begin position="68"/>
        <end position="95"/>
    </location>
</feature>
<evidence type="ECO:0000313" key="3">
    <source>
        <dbReference type="Proteomes" id="UP001272137"/>
    </source>
</evidence>
<gene>
    <name evidence="2" type="ORF">C7S16_6907</name>
</gene>
<proteinExistence type="predicted"/>
<dbReference type="AlphaFoldDB" id="A0AAW9CKM2"/>